<sequence length="93" mass="10219">MEAIKKRSKLDFFIDGPGGTGKTYLYKALLTNIRKYGKIAIAVASSGIAATGLPGERTAHSRFKSLLSQRPGSSCRIDLEDDHAEFMRFKVIV</sequence>
<reference evidence="3 4" key="1">
    <citation type="submission" date="2024-01" db="EMBL/GenBank/DDBJ databases">
        <title>The complete chloroplast genome sequence of Lithospermum erythrorhizon: insights into the phylogenetic relationship among Boraginaceae species and the maternal lineages of purple gromwells.</title>
        <authorList>
            <person name="Okada T."/>
            <person name="Watanabe K."/>
        </authorList>
    </citation>
    <scope>NUCLEOTIDE SEQUENCE [LARGE SCALE GENOMIC DNA]</scope>
</reference>
<dbReference type="EMBL" id="BAABME010010443">
    <property type="protein sequence ID" value="GAA0178760.1"/>
    <property type="molecule type" value="Genomic_DNA"/>
</dbReference>
<dbReference type="Gene3D" id="3.40.50.300">
    <property type="entry name" value="P-loop containing nucleotide triphosphate hydrolases"/>
    <property type="match status" value="1"/>
</dbReference>
<dbReference type="GO" id="GO:0006281">
    <property type="term" value="P:DNA repair"/>
    <property type="evidence" value="ECO:0007669"/>
    <property type="project" value="UniProtKB-KW"/>
</dbReference>
<keyword evidence="1" id="KW-0378">Hydrolase</keyword>
<dbReference type="GO" id="GO:0005524">
    <property type="term" value="F:ATP binding"/>
    <property type="evidence" value="ECO:0007669"/>
    <property type="project" value="UniProtKB-KW"/>
</dbReference>
<organism evidence="3 4">
    <name type="scientific">Lithospermum erythrorhizon</name>
    <name type="common">Purple gromwell</name>
    <name type="synonym">Lithospermum officinale var. erythrorhizon</name>
    <dbReference type="NCBI Taxonomy" id="34254"/>
    <lineage>
        <taxon>Eukaryota</taxon>
        <taxon>Viridiplantae</taxon>
        <taxon>Streptophyta</taxon>
        <taxon>Embryophyta</taxon>
        <taxon>Tracheophyta</taxon>
        <taxon>Spermatophyta</taxon>
        <taxon>Magnoliopsida</taxon>
        <taxon>eudicotyledons</taxon>
        <taxon>Gunneridae</taxon>
        <taxon>Pentapetalae</taxon>
        <taxon>asterids</taxon>
        <taxon>lamiids</taxon>
        <taxon>Boraginales</taxon>
        <taxon>Boraginaceae</taxon>
        <taxon>Boraginoideae</taxon>
        <taxon>Lithospermeae</taxon>
        <taxon>Lithospermum</taxon>
    </lineage>
</organism>
<gene>
    <name evidence="3" type="ORF">LIER_29880</name>
</gene>
<comment type="similarity">
    <text evidence="1">Belongs to the helicase family.</text>
</comment>
<dbReference type="EC" id="5.6.2.3" evidence="1"/>
<comment type="cofactor">
    <cofactor evidence="1">
        <name>Mg(2+)</name>
        <dbReference type="ChEBI" id="CHEBI:18420"/>
    </cofactor>
</comment>
<dbReference type="PANTHER" id="PTHR10492">
    <property type="match status" value="1"/>
</dbReference>
<proteinExistence type="inferred from homology"/>
<dbReference type="Proteomes" id="UP001454036">
    <property type="component" value="Unassembled WGS sequence"/>
</dbReference>
<keyword evidence="1" id="KW-0347">Helicase</keyword>
<comment type="caution">
    <text evidence="3">The sequence shown here is derived from an EMBL/GenBank/DDBJ whole genome shotgun (WGS) entry which is preliminary data.</text>
</comment>
<dbReference type="AlphaFoldDB" id="A0AAV3RNZ2"/>
<dbReference type="InterPro" id="IPR010285">
    <property type="entry name" value="DNA_helicase_pif1-like_DEAD"/>
</dbReference>
<accession>A0AAV3RNZ2</accession>
<dbReference type="InterPro" id="IPR027417">
    <property type="entry name" value="P-loop_NTPase"/>
</dbReference>
<evidence type="ECO:0000313" key="4">
    <source>
        <dbReference type="Proteomes" id="UP001454036"/>
    </source>
</evidence>
<dbReference type="GO" id="GO:0043139">
    <property type="term" value="F:5'-3' DNA helicase activity"/>
    <property type="evidence" value="ECO:0007669"/>
    <property type="project" value="UniProtKB-EC"/>
</dbReference>
<feature type="domain" description="DNA helicase Pif1-like DEAD-box helicase" evidence="2">
    <location>
        <begin position="3"/>
        <end position="87"/>
    </location>
</feature>
<dbReference type="GO" id="GO:0016787">
    <property type="term" value="F:hydrolase activity"/>
    <property type="evidence" value="ECO:0007669"/>
    <property type="project" value="UniProtKB-KW"/>
</dbReference>
<keyword evidence="1" id="KW-0067">ATP-binding</keyword>
<dbReference type="SUPFAM" id="SSF52540">
    <property type="entry name" value="P-loop containing nucleoside triphosphate hydrolases"/>
    <property type="match status" value="1"/>
</dbReference>
<keyword evidence="1" id="KW-0547">Nucleotide-binding</keyword>
<dbReference type="GO" id="GO:0000723">
    <property type="term" value="P:telomere maintenance"/>
    <property type="evidence" value="ECO:0007669"/>
    <property type="project" value="InterPro"/>
</dbReference>
<keyword evidence="1" id="KW-0234">DNA repair</keyword>
<name>A0AAV3RNZ2_LITER</name>
<evidence type="ECO:0000259" key="2">
    <source>
        <dbReference type="Pfam" id="PF05970"/>
    </source>
</evidence>
<dbReference type="PANTHER" id="PTHR10492:SF57">
    <property type="entry name" value="ATP-DEPENDENT DNA HELICASE"/>
    <property type="match status" value="1"/>
</dbReference>
<dbReference type="Pfam" id="PF05970">
    <property type="entry name" value="PIF1"/>
    <property type="match status" value="1"/>
</dbReference>
<evidence type="ECO:0000313" key="3">
    <source>
        <dbReference type="EMBL" id="GAA0178760.1"/>
    </source>
</evidence>
<protein>
    <recommendedName>
        <fullName evidence="1">ATP-dependent DNA helicase</fullName>
        <ecNumber evidence="1">5.6.2.3</ecNumber>
    </recommendedName>
</protein>
<keyword evidence="1" id="KW-0233">DNA recombination</keyword>
<comment type="catalytic activity">
    <reaction evidence="1">
        <text>ATP + H2O = ADP + phosphate + H(+)</text>
        <dbReference type="Rhea" id="RHEA:13065"/>
        <dbReference type="ChEBI" id="CHEBI:15377"/>
        <dbReference type="ChEBI" id="CHEBI:15378"/>
        <dbReference type="ChEBI" id="CHEBI:30616"/>
        <dbReference type="ChEBI" id="CHEBI:43474"/>
        <dbReference type="ChEBI" id="CHEBI:456216"/>
        <dbReference type="EC" id="5.6.2.3"/>
    </reaction>
</comment>
<keyword evidence="4" id="KW-1185">Reference proteome</keyword>
<evidence type="ECO:0000256" key="1">
    <source>
        <dbReference type="RuleBase" id="RU363044"/>
    </source>
</evidence>
<keyword evidence="1" id="KW-0227">DNA damage</keyword>
<dbReference type="GO" id="GO:0006310">
    <property type="term" value="P:DNA recombination"/>
    <property type="evidence" value="ECO:0007669"/>
    <property type="project" value="UniProtKB-KW"/>
</dbReference>